<accession>A0A7C9VZZ5</accession>
<organism evidence="3 4">
    <name type="scientific">Lentzea alba</name>
    <dbReference type="NCBI Taxonomy" id="2714351"/>
    <lineage>
        <taxon>Bacteria</taxon>
        <taxon>Bacillati</taxon>
        <taxon>Actinomycetota</taxon>
        <taxon>Actinomycetes</taxon>
        <taxon>Pseudonocardiales</taxon>
        <taxon>Pseudonocardiaceae</taxon>
        <taxon>Lentzea</taxon>
    </lineage>
</organism>
<dbReference type="AlphaFoldDB" id="A0A7C9VZZ5"/>
<feature type="compositionally biased region" description="Basic and acidic residues" evidence="1">
    <location>
        <begin position="1"/>
        <end position="17"/>
    </location>
</feature>
<evidence type="ECO:0000256" key="2">
    <source>
        <dbReference type="SAM" id="Phobius"/>
    </source>
</evidence>
<comment type="caution">
    <text evidence="3">The sequence shown here is derived from an EMBL/GenBank/DDBJ whole genome shotgun (WGS) entry which is preliminary data.</text>
</comment>
<dbReference type="EMBL" id="JAAMPJ010000006">
    <property type="protein sequence ID" value="NGY61977.1"/>
    <property type="molecule type" value="Genomic_DNA"/>
</dbReference>
<protein>
    <submittedName>
        <fullName evidence="3">Uncharacterized protein</fullName>
    </submittedName>
</protein>
<feature type="transmembrane region" description="Helical" evidence="2">
    <location>
        <begin position="51"/>
        <end position="69"/>
    </location>
</feature>
<feature type="region of interest" description="Disordered" evidence="1">
    <location>
        <begin position="75"/>
        <end position="150"/>
    </location>
</feature>
<feature type="region of interest" description="Disordered" evidence="1">
    <location>
        <begin position="1"/>
        <end position="43"/>
    </location>
</feature>
<feature type="compositionally biased region" description="Low complexity" evidence="1">
    <location>
        <begin position="75"/>
        <end position="133"/>
    </location>
</feature>
<keyword evidence="2" id="KW-0812">Transmembrane</keyword>
<name>A0A7C9VZZ5_9PSEU</name>
<sequence length="266" mass="28099">MTAESGEKESRNQDGVRVRASFRGLPSVSAEQEAETPEEPPRRPIWRRVEVLVATAGVLALAAVTLVLYDVVGVPAAPSAGPSSSVTTVPTTAETSSSGPSATSATSGPQPTSTTGPRPSTSQPPVTTTTQTSDGPKPPAEDPGRYEGVQEQRVVKLVPQTGGNWVDIEYWRQDPAQPGEVQMDAKGVHTAVGAALAVIADTPLANRDRCSKVTTWRLRVDFSELHVGSQLCGRSSVGRYASLEVQVLPSSPSSGGRFFFYGITWN</sequence>
<reference evidence="3 4" key="1">
    <citation type="submission" date="2020-03" db="EMBL/GenBank/DDBJ databases">
        <title>Isolation and identification of active actinomycetes.</title>
        <authorList>
            <person name="Sun X."/>
        </authorList>
    </citation>
    <scope>NUCLEOTIDE SEQUENCE [LARGE SCALE GENOMIC DNA]</scope>
    <source>
        <strain evidence="3 4">NEAU-D13</strain>
    </source>
</reference>
<gene>
    <name evidence="3" type="ORF">G7043_23895</name>
</gene>
<keyword evidence="2" id="KW-0472">Membrane</keyword>
<dbReference type="RefSeq" id="WP_166048947.1">
    <property type="nucleotide sequence ID" value="NZ_JAAMPJ010000006.1"/>
</dbReference>
<keyword evidence="4" id="KW-1185">Reference proteome</keyword>
<evidence type="ECO:0000256" key="1">
    <source>
        <dbReference type="SAM" id="MobiDB-lite"/>
    </source>
</evidence>
<keyword evidence="2" id="KW-1133">Transmembrane helix</keyword>
<dbReference type="Proteomes" id="UP000481360">
    <property type="component" value="Unassembled WGS sequence"/>
</dbReference>
<evidence type="ECO:0000313" key="3">
    <source>
        <dbReference type="EMBL" id="NGY61977.1"/>
    </source>
</evidence>
<feature type="compositionally biased region" description="Basic and acidic residues" evidence="1">
    <location>
        <begin position="139"/>
        <end position="150"/>
    </location>
</feature>
<evidence type="ECO:0000313" key="4">
    <source>
        <dbReference type="Proteomes" id="UP000481360"/>
    </source>
</evidence>
<proteinExistence type="predicted"/>